<dbReference type="PROSITE" id="PS50068">
    <property type="entry name" value="LDLRA_2"/>
    <property type="match status" value="1"/>
</dbReference>
<dbReference type="KEGG" id="lgi:LOTGIDRAFT_159051"/>
<keyword evidence="3" id="KW-1133">Transmembrane helix</keyword>
<keyword evidence="3" id="KW-0472">Membrane</keyword>
<feature type="disulfide bond" evidence="2">
    <location>
        <begin position="130"/>
        <end position="148"/>
    </location>
</feature>
<dbReference type="OMA" id="MCASASP"/>
<comment type="caution">
    <text evidence="2">Lacks conserved residue(s) required for the propagation of feature annotation.</text>
</comment>
<dbReference type="Proteomes" id="UP000030746">
    <property type="component" value="Unassembled WGS sequence"/>
</dbReference>
<dbReference type="OrthoDB" id="6514358at2759"/>
<organism evidence="4 5">
    <name type="scientific">Lottia gigantea</name>
    <name type="common">Giant owl limpet</name>
    <dbReference type="NCBI Taxonomy" id="225164"/>
    <lineage>
        <taxon>Eukaryota</taxon>
        <taxon>Metazoa</taxon>
        <taxon>Spiralia</taxon>
        <taxon>Lophotrochozoa</taxon>
        <taxon>Mollusca</taxon>
        <taxon>Gastropoda</taxon>
        <taxon>Patellogastropoda</taxon>
        <taxon>Lottioidea</taxon>
        <taxon>Lottiidae</taxon>
        <taxon>Lottia</taxon>
    </lineage>
</organism>
<sequence>MTIDMLPGRACNKLYSDLDGAVIEGNGDIYYFDPCQIQIQCRPYEKWMFHVEQISLLTCNVYIEMFYSDFNHQTSSPSFTFRCAEPNPGIVYTNSSYITLKLHHNNETDFRFRIVFTCRKFESPCESFLCDNGNCISPDLNCDDVDNCFDFTEEWENGTAACIEYYPFPGENFGVLISVVCVGGFVGLSAACCRMWRRRKQEMHDEDLYEIKSGPYVHKYAYRYAFLKPPSHFRRDIKKSDRFAR</sequence>
<gene>
    <name evidence="4" type="ORF">LOTGIDRAFT_159051</name>
</gene>
<feature type="transmembrane region" description="Helical" evidence="3">
    <location>
        <begin position="173"/>
        <end position="193"/>
    </location>
</feature>
<reference evidence="4 5" key="1">
    <citation type="journal article" date="2013" name="Nature">
        <title>Insights into bilaterian evolution from three spiralian genomes.</title>
        <authorList>
            <person name="Simakov O."/>
            <person name="Marletaz F."/>
            <person name="Cho S.J."/>
            <person name="Edsinger-Gonzales E."/>
            <person name="Havlak P."/>
            <person name="Hellsten U."/>
            <person name="Kuo D.H."/>
            <person name="Larsson T."/>
            <person name="Lv J."/>
            <person name="Arendt D."/>
            <person name="Savage R."/>
            <person name="Osoegawa K."/>
            <person name="de Jong P."/>
            <person name="Grimwood J."/>
            <person name="Chapman J.A."/>
            <person name="Shapiro H."/>
            <person name="Aerts A."/>
            <person name="Otillar R.P."/>
            <person name="Terry A.Y."/>
            <person name="Boore J.L."/>
            <person name="Grigoriev I.V."/>
            <person name="Lindberg D.R."/>
            <person name="Seaver E.C."/>
            <person name="Weisblat D.A."/>
            <person name="Putnam N.H."/>
            <person name="Rokhsar D.S."/>
        </authorList>
    </citation>
    <scope>NUCLEOTIDE SEQUENCE [LARGE SCALE GENOMIC DNA]</scope>
</reference>
<dbReference type="InterPro" id="IPR002172">
    <property type="entry name" value="LDrepeatLR_classA_rpt"/>
</dbReference>
<dbReference type="PANTHER" id="PTHR24652:SF67">
    <property type="entry name" value="LOW-DENSITY LIPOPROTEIN RECEPTOR CLASS A DOMAIN-CONTAINING PROTEIN 2"/>
    <property type="match status" value="1"/>
</dbReference>
<dbReference type="AlphaFoldDB" id="V4AXF4"/>
<accession>V4AXF4</accession>
<proteinExistence type="predicted"/>
<dbReference type="HOGENOM" id="CLU_1134656_0_0_1"/>
<evidence type="ECO:0000256" key="3">
    <source>
        <dbReference type="SAM" id="Phobius"/>
    </source>
</evidence>
<dbReference type="PANTHER" id="PTHR24652">
    <property type="entry name" value="LOW-DENSITY LIPOPROTEIN RECEPTOR CLASS A DOMAIN-CONTAINING PROTEIN 2"/>
    <property type="match status" value="1"/>
</dbReference>
<keyword evidence="1 2" id="KW-1015">Disulfide bond</keyword>
<dbReference type="EMBL" id="KB201262">
    <property type="protein sequence ID" value="ESO98256.1"/>
    <property type="molecule type" value="Genomic_DNA"/>
</dbReference>
<protein>
    <recommendedName>
        <fullName evidence="6">CUB domain-containing protein</fullName>
    </recommendedName>
</protein>
<dbReference type="InterPro" id="IPR036055">
    <property type="entry name" value="LDL_receptor-like_sf"/>
</dbReference>
<dbReference type="CTD" id="20237939"/>
<name>V4AXF4_LOTGI</name>
<dbReference type="GeneID" id="20237939"/>
<evidence type="ECO:0008006" key="6">
    <source>
        <dbReference type="Google" id="ProtNLM"/>
    </source>
</evidence>
<dbReference type="SUPFAM" id="SSF57424">
    <property type="entry name" value="LDL receptor-like module"/>
    <property type="match status" value="1"/>
</dbReference>
<keyword evidence="5" id="KW-1185">Reference proteome</keyword>
<evidence type="ECO:0000313" key="4">
    <source>
        <dbReference type="EMBL" id="ESO98256.1"/>
    </source>
</evidence>
<evidence type="ECO:0000256" key="1">
    <source>
        <dbReference type="ARBA" id="ARBA00023157"/>
    </source>
</evidence>
<dbReference type="RefSeq" id="XP_009050961.1">
    <property type="nucleotide sequence ID" value="XM_009052713.1"/>
</dbReference>
<evidence type="ECO:0000256" key="2">
    <source>
        <dbReference type="PROSITE-ProRule" id="PRU00124"/>
    </source>
</evidence>
<keyword evidence="3" id="KW-0812">Transmembrane</keyword>
<dbReference type="InterPro" id="IPR042333">
    <property type="entry name" value="LRAD2/Mig-13-like"/>
</dbReference>
<evidence type="ECO:0000313" key="5">
    <source>
        <dbReference type="Proteomes" id="UP000030746"/>
    </source>
</evidence>